<evidence type="ECO:0000313" key="2">
    <source>
        <dbReference type="EMBL" id="MEQ0558669.1"/>
    </source>
</evidence>
<feature type="region of interest" description="Disordered" evidence="1">
    <location>
        <begin position="28"/>
        <end position="54"/>
    </location>
</feature>
<comment type="caution">
    <text evidence="2">The sequence shown here is derived from an EMBL/GenBank/DDBJ whole genome shotgun (WGS) entry which is preliminary data.</text>
</comment>
<accession>A0ABV0L9N3</accession>
<reference evidence="2 3" key="1">
    <citation type="submission" date="2024-05" db="EMBL/GenBank/DDBJ databases">
        <authorList>
            <person name="Zhao H."/>
            <person name="Xu Y."/>
            <person name="Lin S."/>
            <person name="Spain J.C."/>
            <person name="Zhou N.-Y."/>
        </authorList>
    </citation>
    <scope>NUCLEOTIDE SEQUENCE [LARGE SCALE GENOMIC DNA]</scope>
    <source>
        <strain evidence="2 3">NEAU-NG30</strain>
    </source>
</reference>
<protein>
    <submittedName>
        <fullName evidence="2">Uncharacterized protein</fullName>
    </submittedName>
</protein>
<dbReference type="RefSeq" id="WP_348948179.1">
    <property type="nucleotide sequence ID" value="NZ_JBDZYD010000002.1"/>
</dbReference>
<name>A0ABV0L9N3_9PSEU</name>
<gene>
    <name evidence="2" type="ORF">ABJI51_06280</name>
</gene>
<proteinExistence type="predicted"/>
<sequence length="85" mass="9474">MAPPTPNIDSGGDPVHFLMAEDLVHERETELRHGVRNRPPGRATPRRRTGTRKQQLGWTLVEVGLRLAVEPEAPLSRESDAVSTR</sequence>
<dbReference type="EMBL" id="JBDZYD010000002">
    <property type="protein sequence ID" value="MEQ0558669.1"/>
    <property type="molecule type" value="Genomic_DNA"/>
</dbReference>
<dbReference type="Proteomes" id="UP001440984">
    <property type="component" value="Unassembled WGS sequence"/>
</dbReference>
<keyword evidence="3" id="KW-1185">Reference proteome</keyword>
<organism evidence="2 3">
    <name type="scientific">Amycolatopsis melonis</name>
    <dbReference type="NCBI Taxonomy" id="3156488"/>
    <lineage>
        <taxon>Bacteria</taxon>
        <taxon>Bacillati</taxon>
        <taxon>Actinomycetota</taxon>
        <taxon>Actinomycetes</taxon>
        <taxon>Pseudonocardiales</taxon>
        <taxon>Pseudonocardiaceae</taxon>
        <taxon>Amycolatopsis</taxon>
    </lineage>
</organism>
<evidence type="ECO:0000313" key="3">
    <source>
        <dbReference type="Proteomes" id="UP001440984"/>
    </source>
</evidence>
<evidence type="ECO:0000256" key="1">
    <source>
        <dbReference type="SAM" id="MobiDB-lite"/>
    </source>
</evidence>